<accession>A0A562K9E6</accession>
<dbReference type="AlphaFoldDB" id="A0A562K9E6"/>
<evidence type="ECO:0000313" key="3">
    <source>
        <dbReference type="Proteomes" id="UP000315312"/>
    </source>
</evidence>
<evidence type="ECO:0000313" key="2">
    <source>
        <dbReference type="EMBL" id="TWH92061.1"/>
    </source>
</evidence>
<dbReference type="OrthoDB" id="1491885at2"/>
<gene>
    <name evidence="2" type="ORF">IP97_02503</name>
</gene>
<evidence type="ECO:0000256" key="1">
    <source>
        <dbReference type="SAM" id="SignalP"/>
    </source>
</evidence>
<feature type="chain" id="PRO_5022658326" evidence="1">
    <location>
        <begin position="20"/>
        <end position="227"/>
    </location>
</feature>
<dbReference type="RefSeq" id="WP_133610959.1">
    <property type="nucleotide sequence ID" value="NZ_SNZC01000007.1"/>
</dbReference>
<comment type="caution">
    <text evidence="2">The sequence shown here is derived from an EMBL/GenBank/DDBJ whole genome shotgun (WGS) entry which is preliminary data.</text>
</comment>
<protein>
    <submittedName>
        <fullName evidence="2">Uncharacterized protein DUF4294</fullName>
    </submittedName>
</protein>
<sequence length="227" mass="26811">MYKLILSSFLLFITTFSFAQTETDTLKMTQQDSSIIYSIELKEIIFTPDNVYSMDEDKKAKLILKRRIFKVYPFAKLTADKLTQLNATMAKLKTNREKKKYFKIVEKYLEEEFEPRLKKLSRKDGQILVKLIYRQTGSTTFDLIKEYKSSWKAFWANSTAYLFDINLKTQYKPYDVKEDYQIEGILNAAFNQSQLTKQEPAKPIDFDKLNNHWINKIKTKPTAEAKK</sequence>
<proteinExistence type="predicted"/>
<dbReference type="Proteomes" id="UP000315312">
    <property type="component" value="Unassembled WGS sequence"/>
</dbReference>
<reference evidence="2 3" key="1">
    <citation type="journal article" date="2015" name="Stand. Genomic Sci.">
        <title>Genomic Encyclopedia of Bacterial and Archaeal Type Strains, Phase III: the genomes of soil and plant-associated and newly described type strains.</title>
        <authorList>
            <person name="Whitman W.B."/>
            <person name="Woyke T."/>
            <person name="Klenk H.P."/>
            <person name="Zhou Y."/>
            <person name="Lilburn T.G."/>
            <person name="Beck B.J."/>
            <person name="De Vos P."/>
            <person name="Vandamme P."/>
            <person name="Eisen J.A."/>
            <person name="Garrity G."/>
            <person name="Hugenholtz P."/>
            <person name="Kyrpides N.C."/>
        </authorList>
    </citation>
    <scope>NUCLEOTIDE SEQUENCE [LARGE SCALE GENOMIC DNA]</scope>
    <source>
        <strain evidence="2 3">CGMCC 1.6844</strain>
    </source>
</reference>
<name>A0A562K9E6_9FLAO</name>
<dbReference type="InterPro" id="IPR025636">
    <property type="entry name" value="DUF4294"/>
</dbReference>
<feature type="signal peptide" evidence="1">
    <location>
        <begin position="1"/>
        <end position="19"/>
    </location>
</feature>
<organism evidence="2 3">
    <name type="scientific">Flavobacterium cheniae</name>
    <dbReference type="NCBI Taxonomy" id="295428"/>
    <lineage>
        <taxon>Bacteria</taxon>
        <taxon>Pseudomonadati</taxon>
        <taxon>Bacteroidota</taxon>
        <taxon>Flavobacteriia</taxon>
        <taxon>Flavobacteriales</taxon>
        <taxon>Flavobacteriaceae</taxon>
        <taxon>Flavobacterium</taxon>
    </lineage>
</organism>
<dbReference type="Pfam" id="PF14127">
    <property type="entry name" value="DUF4294"/>
    <property type="match status" value="1"/>
</dbReference>
<keyword evidence="1" id="KW-0732">Signal</keyword>
<keyword evidence="3" id="KW-1185">Reference proteome</keyword>
<dbReference type="EMBL" id="VLKM01000015">
    <property type="protein sequence ID" value="TWH92061.1"/>
    <property type="molecule type" value="Genomic_DNA"/>
</dbReference>